<dbReference type="Gene3D" id="1.10.3470.10">
    <property type="entry name" value="ABC transporter involved in vitamin B12 uptake, BtuC"/>
    <property type="match status" value="1"/>
</dbReference>
<comment type="subcellular location">
    <subcellularLocation>
        <location evidence="1">Cell membrane</location>
        <topology evidence="1">Multi-pass membrane protein</topology>
    </subcellularLocation>
</comment>
<evidence type="ECO:0000256" key="4">
    <source>
        <dbReference type="ARBA" id="ARBA00022475"/>
    </source>
</evidence>
<feature type="transmembrane region" description="Helical" evidence="8">
    <location>
        <begin position="185"/>
        <end position="211"/>
    </location>
</feature>
<evidence type="ECO:0000256" key="6">
    <source>
        <dbReference type="ARBA" id="ARBA00022989"/>
    </source>
</evidence>
<protein>
    <submittedName>
        <fullName evidence="9">Iron complex transport system permease protein</fullName>
    </submittedName>
</protein>
<proteinExistence type="inferred from homology"/>
<keyword evidence="10" id="KW-1185">Reference proteome</keyword>
<keyword evidence="4" id="KW-1003">Cell membrane</keyword>
<dbReference type="SUPFAM" id="SSF81345">
    <property type="entry name" value="ABC transporter involved in vitamin B12 uptake, BtuC"/>
    <property type="match status" value="1"/>
</dbReference>
<dbReference type="PANTHER" id="PTHR30472:SF41">
    <property type="entry name" value="TRANSPORT SYSTEM PERMEASE PROTEIN"/>
    <property type="match status" value="1"/>
</dbReference>
<feature type="transmembrane region" description="Helical" evidence="8">
    <location>
        <begin position="302"/>
        <end position="321"/>
    </location>
</feature>
<dbReference type="RefSeq" id="WP_354510191.1">
    <property type="nucleotide sequence ID" value="NZ_JBEPMO010000017.1"/>
</dbReference>
<evidence type="ECO:0000313" key="10">
    <source>
        <dbReference type="Proteomes" id="UP001549146"/>
    </source>
</evidence>
<keyword evidence="7 8" id="KW-0472">Membrane</keyword>
<dbReference type="Pfam" id="PF01032">
    <property type="entry name" value="FecCD"/>
    <property type="match status" value="1"/>
</dbReference>
<dbReference type="Proteomes" id="UP001549146">
    <property type="component" value="Unassembled WGS sequence"/>
</dbReference>
<keyword evidence="3" id="KW-0813">Transport</keyword>
<organism evidence="9 10">
    <name type="scientific">Moheibacter stercoris</name>
    <dbReference type="NCBI Taxonomy" id="1628251"/>
    <lineage>
        <taxon>Bacteria</taxon>
        <taxon>Pseudomonadati</taxon>
        <taxon>Bacteroidota</taxon>
        <taxon>Flavobacteriia</taxon>
        <taxon>Flavobacteriales</taxon>
        <taxon>Weeksellaceae</taxon>
        <taxon>Moheibacter</taxon>
    </lineage>
</organism>
<dbReference type="EMBL" id="JBEPMO010000017">
    <property type="protein sequence ID" value="MET3732710.1"/>
    <property type="molecule type" value="Genomic_DNA"/>
</dbReference>
<feature type="transmembrane region" description="Helical" evidence="8">
    <location>
        <begin position="140"/>
        <end position="165"/>
    </location>
</feature>
<feature type="transmembrane region" description="Helical" evidence="8">
    <location>
        <begin position="113"/>
        <end position="133"/>
    </location>
</feature>
<reference evidence="9 10" key="1">
    <citation type="submission" date="2024-06" db="EMBL/GenBank/DDBJ databases">
        <title>Genomic Encyclopedia of Type Strains, Phase IV (KMG-IV): sequencing the most valuable type-strain genomes for metagenomic binning, comparative biology and taxonomic classification.</title>
        <authorList>
            <person name="Goeker M."/>
        </authorList>
    </citation>
    <scope>NUCLEOTIDE SEQUENCE [LARGE SCALE GENOMIC DNA]</scope>
    <source>
        <strain evidence="9 10">DSM 29388</strain>
    </source>
</reference>
<feature type="transmembrane region" description="Helical" evidence="8">
    <location>
        <begin position="232"/>
        <end position="260"/>
    </location>
</feature>
<dbReference type="InterPro" id="IPR000522">
    <property type="entry name" value="ABC_transptr_permease_BtuC"/>
</dbReference>
<evidence type="ECO:0000256" key="2">
    <source>
        <dbReference type="ARBA" id="ARBA00007935"/>
    </source>
</evidence>
<keyword evidence="5 8" id="KW-0812">Transmembrane</keyword>
<gene>
    <name evidence="9" type="ORF">ABID46_002300</name>
</gene>
<evidence type="ECO:0000256" key="7">
    <source>
        <dbReference type="ARBA" id="ARBA00023136"/>
    </source>
</evidence>
<sequence>MKYTVSIFVLVLLSLVMLFLNLNSGNASISLMDIFQDETAQKLIVDYRLPKSLAAILAGIALPISGLLLQELFRNPLADPSVLGITSSAGLGVAMIIFASSIAGYFGFVNNPWILSIASFVGALIGLLVIGYFSTKLKSTASLIIVGMMIAGFSSAIIGILQFFAPSEKVKTYLLWTFGSISGLNWTQVLVFSLMVGLGILISCFTLKGIMGLRLGEQYAHSMGIPIKRLRTLILLSSAILTAATTAFVGPIAFIGLAIPHIVRILFKETQILKQFVLVMGTGVVFMLTILWISQLFETGTLPINIITSLMGAPFVMSIILRKSNFKWDE</sequence>
<dbReference type="InterPro" id="IPR037294">
    <property type="entry name" value="ABC_BtuC-like"/>
</dbReference>
<keyword evidence="6 8" id="KW-1133">Transmembrane helix</keyword>
<name>A0ABV2LVY9_9FLAO</name>
<evidence type="ECO:0000256" key="3">
    <source>
        <dbReference type="ARBA" id="ARBA00022448"/>
    </source>
</evidence>
<accession>A0ABV2LVY9</accession>
<comment type="similarity">
    <text evidence="2">Belongs to the binding-protein-dependent transport system permease family. FecCD subfamily.</text>
</comment>
<evidence type="ECO:0000256" key="5">
    <source>
        <dbReference type="ARBA" id="ARBA00022692"/>
    </source>
</evidence>
<dbReference type="CDD" id="cd06550">
    <property type="entry name" value="TM_ABC_iron-siderophores_like"/>
    <property type="match status" value="1"/>
</dbReference>
<feature type="transmembrane region" description="Helical" evidence="8">
    <location>
        <begin position="272"/>
        <end position="293"/>
    </location>
</feature>
<comment type="caution">
    <text evidence="9">The sequence shown here is derived from an EMBL/GenBank/DDBJ whole genome shotgun (WGS) entry which is preliminary data.</text>
</comment>
<evidence type="ECO:0000313" key="9">
    <source>
        <dbReference type="EMBL" id="MET3732710.1"/>
    </source>
</evidence>
<feature type="transmembrane region" description="Helical" evidence="8">
    <location>
        <begin position="51"/>
        <end position="69"/>
    </location>
</feature>
<evidence type="ECO:0000256" key="1">
    <source>
        <dbReference type="ARBA" id="ARBA00004651"/>
    </source>
</evidence>
<dbReference type="PANTHER" id="PTHR30472">
    <property type="entry name" value="FERRIC ENTEROBACTIN TRANSPORT SYSTEM PERMEASE PROTEIN"/>
    <property type="match status" value="1"/>
</dbReference>
<feature type="transmembrane region" description="Helical" evidence="8">
    <location>
        <begin position="81"/>
        <end position="107"/>
    </location>
</feature>
<evidence type="ECO:0000256" key="8">
    <source>
        <dbReference type="SAM" id="Phobius"/>
    </source>
</evidence>